<protein>
    <submittedName>
        <fullName evidence="1">Uncharacterized protein</fullName>
    </submittedName>
</protein>
<dbReference type="Proteomes" id="UP000598146">
    <property type="component" value="Unassembled WGS sequence"/>
</dbReference>
<dbReference type="RefSeq" id="WP_196421059.1">
    <property type="nucleotide sequence ID" value="NZ_JADQTO010000071.1"/>
</dbReference>
<comment type="caution">
    <text evidence="1">The sequence shown here is derived from an EMBL/GenBank/DDBJ whole genome shotgun (WGS) entry which is preliminary data.</text>
</comment>
<evidence type="ECO:0000313" key="2">
    <source>
        <dbReference type="Proteomes" id="UP000598146"/>
    </source>
</evidence>
<dbReference type="AlphaFoldDB" id="A0A931G3W7"/>
<reference evidence="1" key="1">
    <citation type="submission" date="2020-11" db="EMBL/GenBank/DDBJ databases">
        <title>Isolation and identification of active actinomycetes.</title>
        <authorList>
            <person name="Sun X."/>
        </authorList>
    </citation>
    <scope>NUCLEOTIDE SEQUENCE</scope>
    <source>
        <strain evidence="1">NEAU-A11</strain>
    </source>
</reference>
<accession>A0A931G3W7</accession>
<proteinExistence type="predicted"/>
<dbReference type="EMBL" id="JADQTO010000071">
    <property type="protein sequence ID" value="MBG0569322.1"/>
    <property type="molecule type" value="Genomic_DNA"/>
</dbReference>
<name>A0A931G3W7_9ACTN</name>
<organism evidence="1 2">
    <name type="scientific">Actinoplanes aureus</name>
    <dbReference type="NCBI Taxonomy" id="2792083"/>
    <lineage>
        <taxon>Bacteria</taxon>
        <taxon>Bacillati</taxon>
        <taxon>Actinomycetota</taxon>
        <taxon>Actinomycetes</taxon>
        <taxon>Micromonosporales</taxon>
        <taxon>Micromonosporaceae</taxon>
        <taxon>Actinoplanes</taxon>
    </lineage>
</organism>
<keyword evidence="2" id="KW-1185">Reference proteome</keyword>
<gene>
    <name evidence="1" type="ORF">I4J89_48805</name>
</gene>
<evidence type="ECO:0000313" key="1">
    <source>
        <dbReference type="EMBL" id="MBG0569322.1"/>
    </source>
</evidence>
<sequence length="245" mass="27069">MADHNRRTPRRGRARKRAIRAQAARAGVAYSVAARQLEAVGLRSGETIASYGRTIYPGRQRLIDERARRTFEQRRDDTRRAALLPDGRARHLVERFPPAYGLYHGEGRQELLSMLYVTVAAHAPELVPPVGELAWIAEMGEETAVDMECARLDREVRELLEREELDEQPFAGVRQILDALLMVANDGHAPGTRVRLTSPDQERTGVIVGAVWGPPGPPVAYRLRAEDSATVLTAGPGELVVLAGQ</sequence>